<comment type="similarity">
    <text evidence="2">Belongs to the metallo-beta-lactamase superfamily.</text>
</comment>
<protein>
    <submittedName>
        <fullName evidence="7">MBL fold metallo-hydrolase</fullName>
    </submittedName>
</protein>
<keyword evidence="4" id="KW-0378">Hydrolase</keyword>
<reference evidence="7 8" key="1">
    <citation type="submission" date="2023-06" db="EMBL/GenBank/DDBJ databases">
        <authorList>
            <person name="Feng G."/>
            <person name="Li J."/>
            <person name="Zhu H."/>
        </authorList>
    </citation>
    <scope>NUCLEOTIDE SEQUENCE [LARGE SCALE GENOMIC DNA]</scope>
    <source>
        <strain evidence="7 8">RHCJP20</strain>
    </source>
</reference>
<dbReference type="Proteomes" id="UP001235720">
    <property type="component" value="Unassembled WGS sequence"/>
</dbReference>
<keyword evidence="5" id="KW-0862">Zinc</keyword>
<comment type="cofactor">
    <cofactor evidence="1">
        <name>Zn(2+)</name>
        <dbReference type="ChEBI" id="CHEBI:29105"/>
    </cofactor>
</comment>
<dbReference type="SUPFAM" id="SSF56281">
    <property type="entry name" value="Metallo-hydrolase/oxidoreductase"/>
    <property type="match status" value="1"/>
</dbReference>
<dbReference type="Pfam" id="PF00753">
    <property type="entry name" value="Lactamase_B"/>
    <property type="match status" value="1"/>
</dbReference>
<evidence type="ECO:0000256" key="4">
    <source>
        <dbReference type="ARBA" id="ARBA00022801"/>
    </source>
</evidence>
<evidence type="ECO:0000256" key="5">
    <source>
        <dbReference type="ARBA" id="ARBA00022833"/>
    </source>
</evidence>
<evidence type="ECO:0000256" key="1">
    <source>
        <dbReference type="ARBA" id="ARBA00001947"/>
    </source>
</evidence>
<sequence>MAERPADSRVAGRPLGVLRAAACGWTTHDVHGLVRGAPRGRRVFPANEFTWTGPDRTVLFDTGYAPLPWRTGPAGWAYRRLLPPVVPTGGTLADAVDTDAVTHVVLSHLHPDHVGGLGAVPHATVLVTEGVARSIARPRLLAGQLRGLLPEGLADRLRVVPDSAFGPAPTGPLAGIGLATADPFGDGRTRLVRLPGHADGHLGLLVEDRVLLAGDAAWSRDLLGRERDLRLLPRAVAHDSGAQRGTAERLLALERAGVRLLFSHDEHRTGVDLLADDDEDRGGP</sequence>
<evidence type="ECO:0000256" key="3">
    <source>
        <dbReference type="ARBA" id="ARBA00022723"/>
    </source>
</evidence>
<dbReference type="PANTHER" id="PTHR42978:SF2">
    <property type="entry name" value="102 KBASES UNSTABLE REGION: FROM 1 TO 119443"/>
    <property type="match status" value="1"/>
</dbReference>
<dbReference type="PANTHER" id="PTHR42978">
    <property type="entry name" value="QUORUM-QUENCHING LACTONASE YTNP-RELATED-RELATED"/>
    <property type="match status" value="1"/>
</dbReference>
<name>A0ABT7TD99_9MICO</name>
<comment type="caution">
    <text evidence="7">The sequence shown here is derived from an EMBL/GenBank/DDBJ whole genome shotgun (WGS) entry which is preliminary data.</text>
</comment>
<keyword evidence="8" id="KW-1185">Reference proteome</keyword>
<gene>
    <name evidence="7" type="ORF">QUG98_03655</name>
</gene>
<evidence type="ECO:0000313" key="7">
    <source>
        <dbReference type="EMBL" id="MDM7887542.1"/>
    </source>
</evidence>
<dbReference type="SMART" id="SM00849">
    <property type="entry name" value="Lactamase_B"/>
    <property type="match status" value="1"/>
</dbReference>
<keyword evidence="3" id="KW-0479">Metal-binding</keyword>
<dbReference type="RefSeq" id="WP_289469271.1">
    <property type="nucleotide sequence ID" value="NZ_JAUCMM010000002.1"/>
</dbReference>
<feature type="domain" description="Metallo-beta-lactamase" evidence="6">
    <location>
        <begin position="45"/>
        <end position="264"/>
    </location>
</feature>
<evidence type="ECO:0000256" key="2">
    <source>
        <dbReference type="ARBA" id="ARBA00007749"/>
    </source>
</evidence>
<dbReference type="Gene3D" id="3.60.15.10">
    <property type="entry name" value="Ribonuclease Z/Hydroxyacylglutathione hydrolase-like"/>
    <property type="match status" value="1"/>
</dbReference>
<dbReference type="EMBL" id="JAUCMM010000002">
    <property type="protein sequence ID" value="MDM7887542.1"/>
    <property type="molecule type" value="Genomic_DNA"/>
</dbReference>
<proteinExistence type="inferred from homology"/>
<dbReference type="InterPro" id="IPR001279">
    <property type="entry name" value="Metallo-B-lactamas"/>
</dbReference>
<dbReference type="InterPro" id="IPR036866">
    <property type="entry name" value="RibonucZ/Hydroxyglut_hydro"/>
</dbReference>
<organism evidence="7 8">
    <name type="scientific">Curtobacterium subtropicum</name>
    <dbReference type="NCBI Taxonomy" id="3055138"/>
    <lineage>
        <taxon>Bacteria</taxon>
        <taxon>Bacillati</taxon>
        <taxon>Actinomycetota</taxon>
        <taxon>Actinomycetes</taxon>
        <taxon>Micrococcales</taxon>
        <taxon>Microbacteriaceae</taxon>
        <taxon>Curtobacterium</taxon>
    </lineage>
</organism>
<evidence type="ECO:0000259" key="6">
    <source>
        <dbReference type="SMART" id="SM00849"/>
    </source>
</evidence>
<evidence type="ECO:0000313" key="8">
    <source>
        <dbReference type="Proteomes" id="UP001235720"/>
    </source>
</evidence>
<dbReference type="InterPro" id="IPR051013">
    <property type="entry name" value="MBL_superfamily_lactonases"/>
</dbReference>
<accession>A0ABT7TD99</accession>